<dbReference type="AlphaFoldDB" id="A0A8X6YH46"/>
<dbReference type="PANTHER" id="PTHR47331:SF1">
    <property type="entry name" value="GAG-LIKE PROTEIN"/>
    <property type="match status" value="1"/>
</dbReference>
<proteinExistence type="predicted"/>
<dbReference type="PANTHER" id="PTHR47331">
    <property type="entry name" value="PHD-TYPE DOMAIN-CONTAINING PROTEIN"/>
    <property type="match status" value="1"/>
</dbReference>
<dbReference type="Proteomes" id="UP000886998">
    <property type="component" value="Unassembled WGS sequence"/>
</dbReference>
<evidence type="ECO:0000313" key="4">
    <source>
        <dbReference type="Proteomes" id="UP000886998"/>
    </source>
</evidence>
<protein>
    <submittedName>
        <fullName evidence="3">Uncharacterized protein</fullName>
    </submittedName>
</protein>
<dbReference type="EMBL" id="BMAV01018743">
    <property type="protein sequence ID" value="GFY71334.1"/>
    <property type="molecule type" value="Genomic_DNA"/>
</dbReference>
<keyword evidence="2" id="KW-0472">Membrane</keyword>
<evidence type="ECO:0000256" key="2">
    <source>
        <dbReference type="SAM" id="Phobius"/>
    </source>
</evidence>
<keyword evidence="2" id="KW-1133">Transmembrane helix</keyword>
<dbReference type="Pfam" id="PF03564">
    <property type="entry name" value="DUF1759"/>
    <property type="match status" value="1"/>
</dbReference>
<name>A0A8X6YH46_9ARAC</name>
<feature type="region of interest" description="Disordered" evidence="1">
    <location>
        <begin position="408"/>
        <end position="433"/>
    </location>
</feature>
<accession>A0A8X6YH46</accession>
<evidence type="ECO:0000313" key="3">
    <source>
        <dbReference type="EMBL" id="GFY71334.1"/>
    </source>
</evidence>
<sequence>MSLKNILAKKRTFKTQLTKLRQQIDDEGVLLSDLEVLKSKFKVLEVDLNSTFDSLFELSTEECIETYINEKDEIDERILEVEFALSRKLTKFVNEKKTETSGFSVKKSENNLNVRLPKITLPTFSGNLHEWLSFKDIFEASVDSNPYLTDAVKLQYLKSALRGDALRIIQSISIVDSNYKLAFSLLEERYSNHREQVYAHLKRFLSVQPVHNESASAILNLIDVTNECVRSLEVLNQSVEGFSSILFAYILGEKLDPNTKIWWERKLEKENLPTVTDLLEFLKDHARTLNASKSVINVKKITNKSFAIVSNSNDKHPQNLCKLCNLSCHRLFKCPKFLKFSVKERVDYVKKQNLCFSCFLKHSVRNCTSSYICRNCLKKHNVLLCYQSETNFSGFSSEKPNAVRDQCESSNQSKTALNDSSTPVTDSNKTDSQVETSVRFGNVLAPEFITKNSLSFMSNQTDSSVFPVYWYLYLCITALVFIVFVVFIFIDLNLSSR</sequence>
<evidence type="ECO:0000256" key="1">
    <source>
        <dbReference type="SAM" id="MobiDB-lite"/>
    </source>
</evidence>
<keyword evidence="4" id="KW-1185">Reference proteome</keyword>
<feature type="transmembrane region" description="Helical" evidence="2">
    <location>
        <begin position="468"/>
        <end position="490"/>
    </location>
</feature>
<comment type="caution">
    <text evidence="3">The sequence shown here is derived from an EMBL/GenBank/DDBJ whole genome shotgun (WGS) entry which is preliminary data.</text>
</comment>
<gene>
    <name evidence="3" type="primary">X975_13019</name>
    <name evidence="3" type="ORF">TNIN_288141</name>
</gene>
<dbReference type="OrthoDB" id="6436535at2759"/>
<reference evidence="3" key="1">
    <citation type="submission" date="2020-08" db="EMBL/GenBank/DDBJ databases">
        <title>Multicomponent nature underlies the extraordinary mechanical properties of spider dragline silk.</title>
        <authorList>
            <person name="Kono N."/>
            <person name="Nakamura H."/>
            <person name="Mori M."/>
            <person name="Yoshida Y."/>
            <person name="Ohtoshi R."/>
            <person name="Malay A.D."/>
            <person name="Moran D.A.P."/>
            <person name="Tomita M."/>
            <person name="Numata K."/>
            <person name="Arakawa K."/>
        </authorList>
    </citation>
    <scope>NUCLEOTIDE SEQUENCE</scope>
</reference>
<dbReference type="InterPro" id="IPR005312">
    <property type="entry name" value="DUF1759"/>
</dbReference>
<organism evidence="3 4">
    <name type="scientific">Trichonephila inaurata madagascariensis</name>
    <dbReference type="NCBI Taxonomy" id="2747483"/>
    <lineage>
        <taxon>Eukaryota</taxon>
        <taxon>Metazoa</taxon>
        <taxon>Ecdysozoa</taxon>
        <taxon>Arthropoda</taxon>
        <taxon>Chelicerata</taxon>
        <taxon>Arachnida</taxon>
        <taxon>Araneae</taxon>
        <taxon>Araneomorphae</taxon>
        <taxon>Entelegynae</taxon>
        <taxon>Araneoidea</taxon>
        <taxon>Nephilidae</taxon>
        <taxon>Trichonephila</taxon>
        <taxon>Trichonephila inaurata</taxon>
    </lineage>
</organism>
<keyword evidence="2" id="KW-0812">Transmembrane</keyword>